<evidence type="ECO:0000256" key="3">
    <source>
        <dbReference type="ARBA" id="ARBA00022737"/>
    </source>
</evidence>
<evidence type="ECO:0000313" key="8">
    <source>
        <dbReference type="EMBL" id="GAV08419.1"/>
    </source>
</evidence>
<evidence type="ECO:0000256" key="1">
    <source>
        <dbReference type="ARBA" id="ARBA00007625"/>
    </source>
</evidence>
<dbReference type="OrthoDB" id="2288928at2759"/>
<evidence type="ECO:0000256" key="2">
    <source>
        <dbReference type="ARBA" id="ARBA00022574"/>
    </source>
</evidence>
<proteinExistence type="inferred from homology"/>
<keyword evidence="2 6" id="KW-0853">WD repeat</keyword>
<dbReference type="PROSITE" id="PS00678">
    <property type="entry name" value="WD_REPEATS_1"/>
    <property type="match status" value="1"/>
</dbReference>
<dbReference type="InterPro" id="IPR015943">
    <property type="entry name" value="WD40/YVTN_repeat-like_dom_sf"/>
</dbReference>
<feature type="region of interest" description="Disordered" evidence="7">
    <location>
        <begin position="1"/>
        <end position="90"/>
    </location>
</feature>
<evidence type="ECO:0000256" key="5">
    <source>
        <dbReference type="ARBA" id="ARBA00037984"/>
    </source>
</evidence>
<keyword evidence="3" id="KW-0677">Repeat</keyword>
<dbReference type="PROSITE" id="PS50082">
    <property type="entry name" value="WD_REPEATS_2"/>
    <property type="match status" value="2"/>
</dbReference>
<evidence type="ECO:0000256" key="7">
    <source>
        <dbReference type="SAM" id="MobiDB-lite"/>
    </source>
</evidence>
<dbReference type="AlphaFoldDB" id="A0A1D1WAN0"/>
<dbReference type="SMART" id="SM00320">
    <property type="entry name" value="WD40"/>
    <property type="match status" value="6"/>
</dbReference>
<keyword evidence="9" id="KW-1185">Reference proteome</keyword>
<dbReference type="InterPro" id="IPR036322">
    <property type="entry name" value="WD40_repeat_dom_sf"/>
</dbReference>
<organism evidence="8 9">
    <name type="scientific">Ramazzottius varieornatus</name>
    <name type="common">Water bear</name>
    <name type="synonym">Tardigrade</name>
    <dbReference type="NCBI Taxonomy" id="947166"/>
    <lineage>
        <taxon>Eukaryota</taxon>
        <taxon>Metazoa</taxon>
        <taxon>Ecdysozoa</taxon>
        <taxon>Tardigrada</taxon>
        <taxon>Eutardigrada</taxon>
        <taxon>Parachela</taxon>
        <taxon>Hypsibioidea</taxon>
        <taxon>Ramazzottiidae</taxon>
        <taxon>Ramazzottius</taxon>
    </lineage>
</organism>
<dbReference type="PROSITE" id="PS50294">
    <property type="entry name" value="WD_REPEATS_REGION"/>
    <property type="match status" value="1"/>
</dbReference>
<dbReference type="InterPro" id="IPR019775">
    <property type="entry name" value="WD40_repeat_CS"/>
</dbReference>
<dbReference type="Gene3D" id="2.130.10.10">
    <property type="entry name" value="YVTN repeat-like/Quinoprotein amine dehydrogenase"/>
    <property type="match status" value="2"/>
</dbReference>
<feature type="compositionally biased region" description="Acidic residues" evidence="7">
    <location>
        <begin position="39"/>
        <end position="60"/>
    </location>
</feature>
<feature type="compositionally biased region" description="Polar residues" evidence="7">
    <location>
        <begin position="402"/>
        <end position="412"/>
    </location>
</feature>
<dbReference type="InterPro" id="IPR050505">
    <property type="entry name" value="WDR55/POC1"/>
</dbReference>
<feature type="compositionally biased region" description="Basic and acidic residues" evidence="7">
    <location>
        <begin position="13"/>
        <end position="34"/>
    </location>
</feature>
<feature type="repeat" description="WD" evidence="6">
    <location>
        <begin position="351"/>
        <end position="385"/>
    </location>
</feature>
<feature type="region of interest" description="Disordered" evidence="7">
    <location>
        <begin position="390"/>
        <end position="440"/>
    </location>
</feature>
<comment type="similarity">
    <text evidence="1">Belongs to the WD repeat WDR55 family.</text>
</comment>
<evidence type="ECO:0000256" key="4">
    <source>
        <dbReference type="ARBA" id="ARBA00023478"/>
    </source>
</evidence>
<comment type="similarity">
    <text evidence="5">Belongs to the WD repeat POC1 family.</text>
</comment>
<comment type="caution">
    <text evidence="8">The sequence shown here is derived from an EMBL/GenBank/DDBJ whole genome shotgun (WGS) entry which is preliminary data.</text>
</comment>
<reference evidence="8 9" key="1">
    <citation type="journal article" date="2016" name="Nat. Commun.">
        <title>Extremotolerant tardigrade genome and improved radiotolerance of human cultured cells by tardigrade-unique protein.</title>
        <authorList>
            <person name="Hashimoto T."/>
            <person name="Horikawa D.D."/>
            <person name="Saito Y."/>
            <person name="Kuwahara H."/>
            <person name="Kozuka-Hata H."/>
            <person name="Shin-I T."/>
            <person name="Minakuchi Y."/>
            <person name="Ohishi K."/>
            <person name="Motoyama A."/>
            <person name="Aizu T."/>
            <person name="Enomoto A."/>
            <person name="Kondo K."/>
            <person name="Tanaka S."/>
            <person name="Hara Y."/>
            <person name="Koshikawa S."/>
            <person name="Sagara H."/>
            <person name="Miura T."/>
            <person name="Yokobori S."/>
            <person name="Miyagawa K."/>
            <person name="Suzuki Y."/>
            <person name="Kubo T."/>
            <person name="Oyama M."/>
            <person name="Kohara Y."/>
            <person name="Fujiyama A."/>
            <person name="Arakawa K."/>
            <person name="Katayama T."/>
            <person name="Toyoda A."/>
            <person name="Kunieda T."/>
        </authorList>
    </citation>
    <scope>NUCLEOTIDE SEQUENCE [LARGE SCALE GENOMIC DNA]</scope>
    <source>
        <strain evidence="8 9">YOKOZUNA-1</strain>
    </source>
</reference>
<dbReference type="PANTHER" id="PTHR44019">
    <property type="entry name" value="WD REPEAT-CONTAINING PROTEIN 55"/>
    <property type="match status" value="1"/>
</dbReference>
<dbReference type="EMBL" id="BDGG01000017">
    <property type="protein sequence ID" value="GAV08419.1"/>
    <property type="molecule type" value="Genomic_DNA"/>
</dbReference>
<dbReference type="Pfam" id="PF24796">
    <property type="entry name" value="WDR55"/>
    <property type="match status" value="1"/>
</dbReference>
<dbReference type="Proteomes" id="UP000186922">
    <property type="component" value="Unassembled WGS sequence"/>
</dbReference>
<dbReference type="InterPro" id="IPR001680">
    <property type="entry name" value="WD40_rpt"/>
</dbReference>
<dbReference type="PRINTS" id="PR00320">
    <property type="entry name" value="GPROTEINBRPT"/>
</dbReference>
<feature type="repeat" description="WD" evidence="6">
    <location>
        <begin position="201"/>
        <end position="223"/>
    </location>
</feature>
<sequence length="440" mass="48405">MAIDVPEVTSSDNPDRNENDSPRESQGSGKRDNSGLDGAADEDWTSEETDGEEDDMNDAEDSGKDDNEEDDSDEDTEKEKEAGPPKEGLSEAILKLSIDVDAMPTDVRFGRENDVLATSDMEGRIKLWQLSEDGSSLKLDLKPHKSPCRALRFLSVNRIISIGKDRRICITDCIAEKIAHTRKNAHQTAMFCLLPLGESGLVTGDDDGCLKVWDFRKKDAVAEFHDTNDYISALACDEKRKTLLATSGDGTLSAFNLRRSKLELQSEAFTSELLSIAIIKNESRVICGTGDGGLLIFKWGEWGFSLDQYPGSETTSIDAIETYSSEEVLTASSDGNLRLVHVAPYRMVAYAGHHSMPFERISLSVDRQVLASTSHDDTLRLWDVSRFASRGGEDDEDEAGVQSDSSEESPVNNAGKRGAGRSIKMPRQRKVASNDFFSDL</sequence>
<dbReference type="InterPro" id="IPR020472">
    <property type="entry name" value="WD40_PAC1"/>
</dbReference>
<accession>A0A1D1WAN0</accession>
<name>A0A1D1WAN0_RAMVA</name>
<gene>
    <name evidence="8" type="primary">RvY_18110-1</name>
    <name evidence="8" type="synonym">RvY_18110.1</name>
    <name evidence="8" type="ORF">RvY_18110</name>
</gene>
<protein>
    <recommendedName>
        <fullName evidence="4">WD repeat-containing protein 55 homolog</fullName>
    </recommendedName>
</protein>
<feature type="compositionally biased region" description="Acidic residues" evidence="7">
    <location>
        <begin position="66"/>
        <end position="76"/>
    </location>
</feature>
<evidence type="ECO:0000313" key="9">
    <source>
        <dbReference type="Proteomes" id="UP000186922"/>
    </source>
</evidence>
<evidence type="ECO:0000256" key="6">
    <source>
        <dbReference type="PROSITE-ProRule" id="PRU00221"/>
    </source>
</evidence>
<dbReference type="STRING" id="947166.A0A1D1WAN0"/>
<dbReference type="SUPFAM" id="SSF50978">
    <property type="entry name" value="WD40 repeat-like"/>
    <property type="match status" value="1"/>
</dbReference>
<dbReference type="PANTHER" id="PTHR44019:SF20">
    <property type="entry name" value="WD REPEAT-CONTAINING PROTEIN 55"/>
    <property type="match status" value="1"/>
</dbReference>